<evidence type="ECO:0000259" key="2">
    <source>
        <dbReference type="Pfam" id="PF03050"/>
    </source>
</evidence>
<protein>
    <submittedName>
        <fullName evidence="4">IS66 family transposase</fullName>
    </submittedName>
</protein>
<sequence>MTLEAENNQLKAENQELKREMIYVRHELNQLKQMMFGSRSERSKTLYYDHGQMKLFEEEKPGEKPEVKKIKVRSHDKVKIRKKPKRAIFPADLPREDQTLNPEGIDEDQYQKIGEDITEILAYRPGEIYVKQIIRPRWVPITKEDSDETEKAVLQEPIPPRLIPKGMVDESLVAHIIEEKFLHHTPVYRLVKKYKQIGVDFIKNRNLHNWIHQAAEALMSLYHLLEKDMLSSPYLQGGESTLKVLSSKKPGASHTGYMWLIHNPENQTTLFHYDPTRQHRVAHELFGQYGGILQADGYEAYESVAKANPQMRLINCMAHARRKFVEASNSDPPEAKYYLVQIGALYHLERELREQKADYETRFNKRQEIAVPILSELENWMKELVMQKSILPKSPLGKVKPLPTL</sequence>
<keyword evidence="1" id="KW-0175">Coiled coil</keyword>
<dbReference type="AlphaFoldDB" id="A0A953HVU0"/>
<feature type="coiled-coil region" evidence="1">
    <location>
        <begin position="7"/>
        <end position="34"/>
    </location>
</feature>
<dbReference type="Pfam" id="PF13007">
    <property type="entry name" value="LZ_Tnp_IS66"/>
    <property type="match status" value="1"/>
</dbReference>
<accession>A0A953HVU0</accession>
<organism evidence="4 5">
    <name type="scientific">Membranihabitans marinus</name>
    <dbReference type="NCBI Taxonomy" id="1227546"/>
    <lineage>
        <taxon>Bacteria</taxon>
        <taxon>Pseudomonadati</taxon>
        <taxon>Bacteroidota</taxon>
        <taxon>Saprospiria</taxon>
        <taxon>Saprospirales</taxon>
        <taxon>Saprospiraceae</taxon>
        <taxon>Membranihabitans</taxon>
    </lineage>
</organism>
<dbReference type="PANTHER" id="PTHR33678">
    <property type="entry name" value="BLL1576 PROTEIN"/>
    <property type="match status" value="1"/>
</dbReference>
<evidence type="ECO:0000256" key="1">
    <source>
        <dbReference type="SAM" id="Coils"/>
    </source>
</evidence>
<dbReference type="Proteomes" id="UP000753961">
    <property type="component" value="Unassembled WGS sequence"/>
</dbReference>
<dbReference type="PANTHER" id="PTHR33678:SF1">
    <property type="entry name" value="BLL1576 PROTEIN"/>
    <property type="match status" value="1"/>
</dbReference>
<comment type="caution">
    <text evidence="4">The sequence shown here is derived from an EMBL/GenBank/DDBJ whole genome shotgun (WGS) entry which is preliminary data.</text>
</comment>
<name>A0A953HVU0_9BACT</name>
<dbReference type="InterPro" id="IPR004291">
    <property type="entry name" value="Transposase_IS66_central"/>
</dbReference>
<evidence type="ECO:0000259" key="3">
    <source>
        <dbReference type="Pfam" id="PF13007"/>
    </source>
</evidence>
<feature type="domain" description="Transposase TnpC homeodomain" evidence="3">
    <location>
        <begin position="25"/>
        <end position="97"/>
    </location>
</feature>
<dbReference type="Pfam" id="PF03050">
    <property type="entry name" value="DDE_Tnp_IS66"/>
    <property type="match status" value="1"/>
</dbReference>
<reference evidence="4" key="1">
    <citation type="submission" date="2021-06" db="EMBL/GenBank/DDBJ databases">
        <title>44 bacteria genomes isolated from Dapeng, Shenzhen.</title>
        <authorList>
            <person name="Zheng W."/>
            <person name="Yu S."/>
            <person name="Huang Y."/>
        </authorList>
    </citation>
    <scope>NUCLEOTIDE SEQUENCE</scope>
    <source>
        <strain evidence="4">DP5N28-2</strain>
    </source>
</reference>
<feature type="domain" description="Transposase IS66 central" evidence="2">
    <location>
        <begin position="165"/>
        <end position="399"/>
    </location>
</feature>
<dbReference type="NCBIfam" id="NF033517">
    <property type="entry name" value="transpos_IS66"/>
    <property type="match status" value="1"/>
</dbReference>
<dbReference type="InterPro" id="IPR052344">
    <property type="entry name" value="Transposase-related"/>
</dbReference>
<dbReference type="InterPro" id="IPR024463">
    <property type="entry name" value="Transposase_TnpC_homeodom"/>
</dbReference>
<evidence type="ECO:0000313" key="5">
    <source>
        <dbReference type="Proteomes" id="UP000753961"/>
    </source>
</evidence>
<gene>
    <name evidence="4" type="ORF">KUV50_14740</name>
</gene>
<keyword evidence="5" id="KW-1185">Reference proteome</keyword>
<proteinExistence type="predicted"/>
<dbReference type="RefSeq" id="WP_222580943.1">
    <property type="nucleotide sequence ID" value="NZ_JAHVHU010000014.1"/>
</dbReference>
<dbReference type="EMBL" id="JAHVHU010000014">
    <property type="protein sequence ID" value="MBY5959405.1"/>
    <property type="molecule type" value="Genomic_DNA"/>
</dbReference>
<evidence type="ECO:0000313" key="4">
    <source>
        <dbReference type="EMBL" id="MBY5959405.1"/>
    </source>
</evidence>